<keyword evidence="2" id="KW-0472">Membrane</keyword>
<feature type="compositionally biased region" description="Low complexity" evidence="1">
    <location>
        <begin position="239"/>
        <end position="255"/>
    </location>
</feature>
<evidence type="ECO:0000256" key="1">
    <source>
        <dbReference type="SAM" id="MobiDB-lite"/>
    </source>
</evidence>
<evidence type="ECO:0008006" key="6">
    <source>
        <dbReference type="Google" id="ProtNLM"/>
    </source>
</evidence>
<evidence type="ECO:0000313" key="5">
    <source>
        <dbReference type="Proteomes" id="UP000635384"/>
    </source>
</evidence>
<gene>
    <name evidence="4" type="ORF">IB285_04150</name>
</gene>
<dbReference type="EMBL" id="JACXLC010000001">
    <property type="protein sequence ID" value="MBD2841448.1"/>
    <property type="molecule type" value="Genomic_DNA"/>
</dbReference>
<keyword evidence="2" id="KW-1133">Transmembrane helix</keyword>
<dbReference type="Proteomes" id="UP000635384">
    <property type="component" value="Unassembled WGS sequence"/>
</dbReference>
<dbReference type="RefSeq" id="WP_190786990.1">
    <property type="nucleotide sequence ID" value="NZ_JACXLC010000001.1"/>
</dbReference>
<evidence type="ECO:0000256" key="3">
    <source>
        <dbReference type="SAM" id="SignalP"/>
    </source>
</evidence>
<keyword evidence="3" id="KW-0732">Signal</keyword>
<feature type="chain" id="PRO_5046226108" description="DUF5666 domain-containing protein" evidence="3">
    <location>
        <begin position="27"/>
        <end position="282"/>
    </location>
</feature>
<organism evidence="4 5">
    <name type="scientific">Erythrobacter rubeus</name>
    <dbReference type="NCBI Taxonomy" id="2760803"/>
    <lineage>
        <taxon>Bacteria</taxon>
        <taxon>Pseudomonadati</taxon>
        <taxon>Pseudomonadota</taxon>
        <taxon>Alphaproteobacteria</taxon>
        <taxon>Sphingomonadales</taxon>
        <taxon>Erythrobacteraceae</taxon>
        <taxon>Erythrobacter/Porphyrobacter group</taxon>
        <taxon>Erythrobacter</taxon>
    </lineage>
</organism>
<comment type="caution">
    <text evidence="4">The sequence shown here is derived from an EMBL/GenBank/DDBJ whole genome shotgun (WGS) entry which is preliminary data.</text>
</comment>
<feature type="signal peptide" evidence="3">
    <location>
        <begin position="1"/>
        <end position="26"/>
    </location>
</feature>
<evidence type="ECO:0000256" key="2">
    <source>
        <dbReference type="SAM" id="Phobius"/>
    </source>
</evidence>
<evidence type="ECO:0000313" key="4">
    <source>
        <dbReference type="EMBL" id="MBD2841448.1"/>
    </source>
</evidence>
<keyword evidence="2" id="KW-0812">Transmembrane</keyword>
<name>A0ABR8KLU7_9SPHN</name>
<feature type="region of interest" description="Disordered" evidence="1">
    <location>
        <begin position="239"/>
        <end position="282"/>
    </location>
</feature>
<sequence length="282" mass="30419">MLSKSRTGAVAGLIAAISMTATPAAAADLPKGPAAVGSSIFAEFDHSAYDGEFENGEWRRWGRRGWRRGGWHRRRGIRGGDILAGVLILGGIAAVASAANNNRRHRERDVVIVDRRDRDYDRRYRDYDRRDDRRGYNASASGLDNAVDQCVRRIERDVRVDTVDGVDRMGEGWIVTGALFNGEGFSCRIDNDGRVDDIDYGSFRGSAFTPGETVRARGDDNQWTDASYIAAREANAAQASSAAADGAPADTLAASDEPRPAYPGGPLPGEEIGDEIDADIGG</sequence>
<proteinExistence type="predicted"/>
<keyword evidence="5" id="KW-1185">Reference proteome</keyword>
<reference evidence="4 5" key="1">
    <citation type="submission" date="2020-09" db="EMBL/GenBank/DDBJ databases">
        <authorList>
            <person name="Yoon J.-W."/>
        </authorList>
    </citation>
    <scope>NUCLEOTIDE SEQUENCE [LARGE SCALE GENOMIC DNA]</scope>
    <source>
        <strain evidence="4 5">KMU-140</strain>
    </source>
</reference>
<protein>
    <recommendedName>
        <fullName evidence="6">DUF5666 domain-containing protein</fullName>
    </recommendedName>
</protein>
<feature type="transmembrane region" description="Helical" evidence="2">
    <location>
        <begin position="82"/>
        <end position="99"/>
    </location>
</feature>
<feature type="compositionally biased region" description="Acidic residues" evidence="1">
    <location>
        <begin position="271"/>
        <end position="282"/>
    </location>
</feature>
<accession>A0ABR8KLU7</accession>